<comment type="caution">
    <text evidence="1">The sequence shown here is derived from an EMBL/GenBank/DDBJ whole genome shotgun (WGS) entry which is preliminary data.</text>
</comment>
<dbReference type="EMBL" id="BKCJ010402152">
    <property type="protein sequence ID" value="GFA30889.1"/>
    <property type="molecule type" value="Genomic_DNA"/>
</dbReference>
<reference evidence="1" key="1">
    <citation type="journal article" date="2019" name="Sci. Rep.">
        <title>Draft genome of Tanacetum cinerariifolium, the natural source of mosquito coil.</title>
        <authorList>
            <person name="Yamashiro T."/>
            <person name="Shiraishi A."/>
            <person name="Satake H."/>
            <person name="Nakayama K."/>
        </authorList>
    </citation>
    <scope>NUCLEOTIDE SEQUENCE</scope>
</reference>
<organism evidence="1">
    <name type="scientific">Tanacetum cinerariifolium</name>
    <name type="common">Dalmatian daisy</name>
    <name type="synonym">Chrysanthemum cinerariifolium</name>
    <dbReference type="NCBI Taxonomy" id="118510"/>
    <lineage>
        <taxon>Eukaryota</taxon>
        <taxon>Viridiplantae</taxon>
        <taxon>Streptophyta</taxon>
        <taxon>Embryophyta</taxon>
        <taxon>Tracheophyta</taxon>
        <taxon>Spermatophyta</taxon>
        <taxon>Magnoliopsida</taxon>
        <taxon>eudicotyledons</taxon>
        <taxon>Gunneridae</taxon>
        <taxon>Pentapetalae</taxon>
        <taxon>asterids</taxon>
        <taxon>campanulids</taxon>
        <taxon>Asterales</taxon>
        <taxon>Asteraceae</taxon>
        <taxon>Asteroideae</taxon>
        <taxon>Anthemideae</taxon>
        <taxon>Anthemidinae</taxon>
        <taxon>Tanacetum</taxon>
    </lineage>
</organism>
<accession>A0A699JDY4</accession>
<feature type="non-terminal residue" evidence="1">
    <location>
        <position position="1"/>
    </location>
</feature>
<protein>
    <submittedName>
        <fullName evidence="1">Uncharacterized protein</fullName>
    </submittedName>
</protein>
<proteinExistence type="predicted"/>
<evidence type="ECO:0000313" key="1">
    <source>
        <dbReference type="EMBL" id="GFA30889.1"/>
    </source>
</evidence>
<sequence length="106" mass="11750">GGVVEQQESREKIPDFFETANYISVVSTLHAMNFPLLAQLESHKDSNIADIMCLLYLEGPIAEASEAGQLQTSPEQLMLPIHHLEDQVVIRENSLSFSLDVANARV</sequence>
<gene>
    <name evidence="1" type="ORF">Tci_602861</name>
</gene>
<dbReference type="AlphaFoldDB" id="A0A699JDY4"/>
<name>A0A699JDY4_TANCI</name>